<dbReference type="InterPro" id="IPR034101">
    <property type="entry name" value="Lsm4"/>
</dbReference>
<evidence type="ECO:0000256" key="13">
    <source>
        <dbReference type="SAM" id="MobiDB-lite"/>
    </source>
</evidence>
<evidence type="ECO:0000256" key="7">
    <source>
        <dbReference type="ARBA" id="ARBA00023242"/>
    </source>
</evidence>
<evidence type="ECO:0000256" key="4">
    <source>
        <dbReference type="ARBA" id="ARBA00022728"/>
    </source>
</evidence>
<dbReference type="SUPFAM" id="SSF50182">
    <property type="entry name" value="Sm-like ribonucleoproteins"/>
    <property type="match status" value="1"/>
</dbReference>
<evidence type="ECO:0000256" key="10">
    <source>
        <dbReference type="ARBA" id="ARBA00063389"/>
    </source>
</evidence>
<sequence length="230" mass="25391">MTGVAQHTWLYVGLYDAGSGRQSVTSLAVTLTSALGLRQPKSPVLEAHGRDVKQAGVQSCAFRRLWPAWAYDKILPQKSYLQTEDCAPLLWFQLPLSLLKTAQNHPMLVELKNGETYNGHLVSCDNWMNINLREVICTSRDGDKFWRMPECYIRGSTIKYLRIPDEIIDMVREEAAKGRGRGGPQQQKQQKGRGMGGAGRGVFGGRGRGGIPGAGRGQPEKKPGRQAGKQ</sequence>
<organism evidence="15 16">
    <name type="scientific">Mus spicilegus</name>
    <name type="common">Mound-building mouse</name>
    <dbReference type="NCBI Taxonomy" id="10103"/>
    <lineage>
        <taxon>Eukaryota</taxon>
        <taxon>Metazoa</taxon>
        <taxon>Chordata</taxon>
        <taxon>Craniata</taxon>
        <taxon>Vertebrata</taxon>
        <taxon>Euteleostomi</taxon>
        <taxon>Mammalia</taxon>
        <taxon>Eutheria</taxon>
        <taxon>Euarchontoglires</taxon>
        <taxon>Glires</taxon>
        <taxon>Rodentia</taxon>
        <taxon>Myomorpha</taxon>
        <taxon>Muroidea</taxon>
        <taxon>Muridae</taxon>
        <taxon>Murinae</taxon>
        <taxon>Mus</taxon>
        <taxon>Mus</taxon>
    </lineage>
</organism>
<keyword evidence="6 12" id="KW-0508">mRNA splicing</keyword>
<gene>
    <name evidence="12" type="primary">LSM4</name>
</gene>
<evidence type="ECO:0000256" key="3">
    <source>
        <dbReference type="ARBA" id="ARBA00022664"/>
    </source>
</evidence>
<evidence type="ECO:0000256" key="12">
    <source>
        <dbReference type="RuleBase" id="RU365049"/>
    </source>
</evidence>
<dbReference type="AlphaFoldDB" id="A0A8C6IKX3"/>
<dbReference type="InterPro" id="IPR047575">
    <property type="entry name" value="Sm"/>
</dbReference>
<evidence type="ECO:0000256" key="6">
    <source>
        <dbReference type="ARBA" id="ARBA00023187"/>
    </source>
</evidence>
<comment type="subunit">
    <text evidence="12">LSm subunits form a heteromer with a doughnut shape.</text>
</comment>
<proteinExistence type="inferred from homology"/>
<dbReference type="SMART" id="SM00651">
    <property type="entry name" value="Sm"/>
    <property type="match status" value="1"/>
</dbReference>
<comment type="function">
    <text evidence="12">Binds specifically to the 3'-terminal U-tract of U6 snRNA.</text>
</comment>
<protein>
    <recommendedName>
        <fullName evidence="11 12">U6 snRNA-associated Sm-like protein LSm4</fullName>
    </recommendedName>
</protein>
<evidence type="ECO:0000256" key="5">
    <source>
        <dbReference type="ARBA" id="ARBA00022884"/>
    </source>
</evidence>
<dbReference type="InterPro" id="IPR001163">
    <property type="entry name" value="Sm_dom_euk/arc"/>
</dbReference>
<dbReference type="InterPro" id="IPR010920">
    <property type="entry name" value="LSM_dom_sf"/>
</dbReference>
<evidence type="ECO:0000256" key="8">
    <source>
        <dbReference type="ARBA" id="ARBA00023274"/>
    </source>
</evidence>
<dbReference type="PANTHER" id="PTHR23338">
    <property type="entry name" value="SMALL NUCLEAR RIBONUCLEOPROTEIN SM"/>
    <property type="match status" value="1"/>
</dbReference>
<evidence type="ECO:0000256" key="2">
    <source>
        <dbReference type="ARBA" id="ARBA00006850"/>
    </source>
</evidence>
<reference evidence="15" key="1">
    <citation type="submission" date="2025-08" db="UniProtKB">
        <authorList>
            <consortium name="Ensembl"/>
        </authorList>
    </citation>
    <scope>IDENTIFICATION</scope>
</reference>
<evidence type="ECO:0000256" key="9">
    <source>
        <dbReference type="ARBA" id="ARBA00056431"/>
    </source>
</evidence>
<dbReference type="InterPro" id="IPR027141">
    <property type="entry name" value="LSm4/Sm_D1/D3"/>
</dbReference>
<reference evidence="15" key="2">
    <citation type="submission" date="2025-09" db="UniProtKB">
        <authorList>
            <consortium name="Ensembl"/>
        </authorList>
    </citation>
    <scope>IDENTIFICATION</scope>
</reference>
<dbReference type="Ensembl" id="ENSMSIT00000048559.1">
    <property type="protein sequence ID" value="ENSMSIP00000038509.1"/>
    <property type="gene ID" value="ENSMSIG00000032071.1"/>
</dbReference>
<dbReference type="GO" id="GO:0005681">
    <property type="term" value="C:spliceosomal complex"/>
    <property type="evidence" value="ECO:0007669"/>
    <property type="project" value="UniProtKB-UniRule"/>
</dbReference>
<evidence type="ECO:0000313" key="16">
    <source>
        <dbReference type="Proteomes" id="UP000694415"/>
    </source>
</evidence>
<dbReference type="FunFam" id="2.30.30.100:FF:000005">
    <property type="entry name" value="U6 snRNA-associated Sm-like protein LSm4"/>
    <property type="match status" value="1"/>
</dbReference>
<dbReference type="GeneTree" id="ENSGT00610000086173"/>
<comment type="subunit">
    <text evidence="10">Component of the precatalytic spliceosome (spliceosome B complex). Component of the U4/U6-U5 tri-snRNP complex, a building block of the precatalytic spliceosome (spliceosome B complex). The U4/U6-U5 tri-snRNP complex is composed of the U4, U6 and U5 snRNAs and at least PRPF3, PRPF4, PRPF6, PRPF8, PRPF31, SNRNP200, TXNL4A, SNRNP40, SNRPB, SNRPD1, SNRPD2, SNRPD3, SNRPE, SNRPF, SNRPG, DDX23, CD2BP2, PPIH, SNU13, EFTUD2, SART1 and USP39, plus LSM2, LSM3, LSM4, LSM5, LSM6, LSM7 and LSM8. LSM2, LSM3, LSM4, LSM5, LSM6, LSM7 and LSM8 form a heptameric, ring-shaped subcomplex (the LSM2-8 complex) that is part of the U4/U6-U5 tri-snRNP complex and the precatalytic spliceosome.</text>
</comment>
<evidence type="ECO:0000256" key="1">
    <source>
        <dbReference type="ARBA" id="ARBA00004123"/>
    </source>
</evidence>
<keyword evidence="16" id="KW-1185">Reference proteome</keyword>
<dbReference type="GO" id="GO:0000398">
    <property type="term" value="P:mRNA splicing, via spliceosome"/>
    <property type="evidence" value="ECO:0007669"/>
    <property type="project" value="InterPro"/>
</dbReference>
<dbReference type="Gene3D" id="2.30.30.100">
    <property type="match status" value="1"/>
</dbReference>
<evidence type="ECO:0000259" key="14">
    <source>
        <dbReference type="PROSITE" id="PS52002"/>
    </source>
</evidence>
<keyword evidence="4 12" id="KW-0747">Spliceosome</keyword>
<feature type="region of interest" description="Disordered" evidence="13">
    <location>
        <begin position="176"/>
        <end position="230"/>
    </location>
</feature>
<feature type="compositionally biased region" description="Gly residues" evidence="13">
    <location>
        <begin position="193"/>
        <end position="216"/>
    </location>
</feature>
<feature type="domain" description="Sm" evidence="14">
    <location>
        <begin position="94"/>
        <end position="167"/>
    </location>
</feature>
<dbReference type="GO" id="GO:0000956">
    <property type="term" value="P:nuclear-transcribed mRNA catabolic process"/>
    <property type="evidence" value="ECO:0007669"/>
    <property type="project" value="UniProtKB-UniRule"/>
</dbReference>
<name>A0A8C6IKX3_MUSSI</name>
<dbReference type="Proteomes" id="UP000694415">
    <property type="component" value="Unplaced"/>
</dbReference>
<dbReference type="Pfam" id="PF01423">
    <property type="entry name" value="LSM"/>
    <property type="match status" value="1"/>
</dbReference>
<dbReference type="CDD" id="cd01723">
    <property type="entry name" value="LSm4"/>
    <property type="match status" value="1"/>
</dbReference>
<keyword evidence="5 12" id="KW-0694">RNA-binding</keyword>
<keyword evidence="3 12" id="KW-0507">mRNA processing</keyword>
<keyword evidence="8 12" id="KW-0687">Ribonucleoprotein</keyword>
<evidence type="ECO:0000256" key="11">
    <source>
        <dbReference type="ARBA" id="ARBA00067757"/>
    </source>
</evidence>
<dbReference type="GO" id="GO:0120115">
    <property type="term" value="C:Lsm2-8 complex"/>
    <property type="evidence" value="ECO:0007669"/>
    <property type="project" value="UniProtKB-ARBA"/>
</dbReference>
<dbReference type="PROSITE" id="PS52002">
    <property type="entry name" value="SM"/>
    <property type="match status" value="1"/>
</dbReference>
<keyword evidence="7 12" id="KW-0539">Nucleus</keyword>
<comment type="subcellular location">
    <subcellularLocation>
        <location evidence="1 12">Nucleus</location>
    </subcellularLocation>
</comment>
<accession>A0A8C6IKX3</accession>
<dbReference type="GO" id="GO:0003723">
    <property type="term" value="F:RNA binding"/>
    <property type="evidence" value="ECO:0007669"/>
    <property type="project" value="UniProtKB-KW"/>
</dbReference>
<evidence type="ECO:0000313" key="15">
    <source>
        <dbReference type="Ensembl" id="ENSMSIP00000038509.1"/>
    </source>
</evidence>
<comment type="similarity">
    <text evidence="2 12">Belongs to the snRNP Sm proteins family.</text>
</comment>
<comment type="function">
    <text evidence="9">Plays a role in pre-mRNA splicing as component of the U4/U6-U5 tri-snRNP complex that is involved in spliceosome assembly, and as component of the precatalytic spliceosome (spliceosome B complex). The heptameric LSM2-8 complex binds specifically to the 3'-terminal U-tract of U6 snRNA.</text>
</comment>